<keyword evidence="1" id="KW-1133">Transmembrane helix</keyword>
<reference evidence="2" key="1">
    <citation type="submission" date="2016-12" db="EMBL/GenBank/DDBJ databases">
        <title>The genomes of Aspergillus section Nigri reveals drivers in fungal speciation.</title>
        <authorList>
            <consortium name="DOE Joint Genome Institute"/>
            <person name="Vesth T.C."/>
            <person name="Nybo J."/>
            <person name="Theobald S."/>
            <person name="Brandl J."/>
            <person name="Frisvad J.C."/>
            <person name="Nielsen K.F."/>
            <person name="Lyhne E.K."/>
            <person name="Kogle M.E."/>
            <person name="Kuo A."/>
            <person name="Riley R."/>
            <person name="Clum A."/>
            <person name="Nolan M."/>
            <person name="Lipzen A."/>
            <person name="Salamov A."/>
            <person name="Henrissat B."/>
            <person name="Wiebenga A."/>
            <person name="De Vries R.P."/>
            <person name="Grigoriev I.V."/>
            <person name="Mortensen U.H."/>
            <person name="Andersen M.R."/>
            <person name="Baker S.E."/>
        </authorList>
    </citation>
    <scope>NUCLEOTIDE SEQUENCE [LARGE SCALE GENOMIC DNA]</scope>
    <source>
        <strain evidence="2">CBS 113365</strain>
    </source>
</reference>
<dbReference type="EMBL" id="KZ821616">
    <property type="protein sequence ID" value="PYH72942.1"/>
    <property type="molecule type" value="Genomic_DNA"/>
</dbReference>
<feature type="transmembrane region" description="Helical" evidence="1">
    <location>
        <begin position="37"/>
        <end position="58"/>
    </location>
</feature>
<keyword evidence="3" id="KW-1185">Reference proteome</keyword>
<sequence length="173" mass="19603">MLSAFPSSDYLFPSLSPSLLFLFILFLPSSYLHSSLLSSLSSILISISFYTYSVYSIYSVSHFSWPLFVHSRSFLPSSFLQRHPVYNLSHPTQWTSENASSPSYSVASMSSHNPIRENKDQLLSLFQSILTNPKTICSGTWIYPVNNRMESVTRRGCQMSYKEYSDLALHATG</sequence>
<proteinExistence type="predicted"/>
<name>A0A319CXX7_ASPVC</name>
<protein>
    <submittedName>
        <fullName evidence="2">Uncharacterized protein</fullName>
    </submittedName>
</protein>
<dbReference type="AlphaFoldDB" id="A0A319CXX7"/>
<dbReference type="GeneID" id="37206271"/>
<feature type="transmembrane region" description="Helical" evidence="1">
    <location>
        <begin position="12"/>
        <end position="31"/>
    </location>
</feature>
<dbReference type="RefSeq" id="XP_025566736.1">
    <property type="nucleotide sequence ID" value="XM_025701679.1"/>
</dbReference>
<gene>
    <name evidence="2" type="ORF">BO88DRAFT_173529</name>
</gene>
<organism evidence="2 3">
    <name type="scientific">Aspergillus vadensis (strain CBS 113365 / IMI 142717 / IBT 24658)</name>
    <dbReference type="NCBI Taxonomy" id="1448311"/>
    <lineage>
        <taxon>Eukaryota</taxon>
        <taxon>Fungi</taxon>
        <taxon>Dikarya</taxon>
        <taxon>Ascomycota</taxon>
        <taxon>Pezizomycotina</taxon>
        <taxon>Eurotiomycetes</taxon>
        <taxon>Eurotiomycetidae</taxon>
        <taxon>Eurotiales</taxon>
        <taxon>Aspergillaceae</taxon>
        <taxon>Aspergillus</taxon>
        <taxon>Aspergillus subgen. Circumdati</taxon>
    </lineage>
</organism>
<dbReference type="Proteomes" id="UP000248405">
    <property type="component" value="Unassembled WGS sequence"/>
</dbReference>
<keyword evidence="1" id="KW-0472">Membrane</keyword>
<evidence type="ECO:0000256" key="1">
    <source>
        <dbReference type="SAM" id="Phobius"/>
    </source>
</evidence>
<keyword evidence="1" id="KW-0812">Transmembrane</keyword>
<evidence type="ECO:0000313" key="3">
    <source>
        <dbReference type="Proteomes" id="UP000248405"/>
    </source>
</evidence>
<accession>A0A319CXX7</accession>
<evidence type="ECO:0000313" key="2">
    <source>
        <dbReference type="EMBL" id="PYH72942.1"/>
    </source>
</evidence>